<proteinExistence type="predicted"/>
<dbReference type="EMBL" id="OU015584">
    <property type="protein sequence ID" value="CAG5086276.1"/>
    <property type="molecule type" value="Genomic_DNA"/>
</dbReference>
<accession>A0A916NE64</accession>
<evidence type="ECO:0000259" key="2">
    <source>
        <dbReference type="Pfam" id="PF18962"/>
    </source>
</evidence>
<evidence type="ECO:0000256" key="1">
    <source>
        <dbReference type="ARBA" id="ARBA00022729"/>
    </source>
</evidence>
<dbReference type="Proteomes" id="UP000683507">
    <property type="component" value="Chromosome"/>
</dbReference>
<dbReference type="Pfam" id="PF18962">
    <property type="entry name" value="Por_Secre_tail"/>
    <property type="match status" value="1"/>
</dbReference>
<organism evidence="3 4">
    <name type="scientific">Parvicella tangerina</name>
    <dbReference type="NCBI Taxonomy" id="2829795"/>
    <lineage>
        <taxon>Bacteria</taxon>
        <taxon>Pseudomonadati</taxon>
        <taxon>Bacteroidota</taxon>
        <taxon>Flavobacteriia</taxon>
        <taxon>Flavobacteriales</taxon>
        <taxon>Parvicellaceae</taxon>
        <taxon>Parvicella</taxon>
    </lineage>
</organism>
<dbReference type="KEGG" id="ptan:CRYO30217_03067"/>
<dbReference type="InterPro" id="IPR026444">
    <property type="entry name" value="Secre_tail"/>
</dbReference>
<feature type="domain" description="Secretion system C-terminal sorting" evidence="2">
    <location>
        <begin position="153"/>
        <end position="216"/>
    </location>
</feature>
<dbReference type="NCBIfam" id="TIGR04183">
    <property type="entry name" value="Por_Secre_tail"/>
    <property type="match status" value="1"/>
</dbReference>
<keyword evidence="1" id="KW-0732">Signal</keyword>
<dbReference type="SUPFAM" id="SSF117281">
    <property type="entry name" value="Kelch motif"/>
    <property type="match status" value="1"/>
</dbReference>
<reference evidence="3" key="1">
    <citation type="submission" date="2021-04" db="EMBL/GenBank/DDBJ databases">
        <authorList>
            <person name="Rodrigo-Torres L."/>
            <person name="Arahal R. D."/>
            <person name="Lucena T."/>
        </authorList>
    </citation>
    <scope>NUCLEOTIDE SEQUENCE</scope>
    <source>
        <strain evidence="3">AS29M-1</strain>
    </source>
</reference>
<sequence length="219" mass="23979">MRGGFNFASVAFTRKGVIDSQDPTQITWSQTADNPGSKGYRMACSNYQEKVFWLGGAGTAYNFNGQAYAGGGGVEPLDRILQFNAATDLWDEGLGTPFSVMDLRGIAKIASNQWIICGGMESNQQVSNKTYLLTYDPIIGGLLEIDWKELDCYPNPAEDVINISPQENIISYKIISQSGQLMDSGTTSELIDVHDLSSGVYLLIAEGNGQFFRSKFVKK</sequence>
<dbReference type="RefSeq" id="WP_258543258.1">
    <property type="nucleotide sequence ID" value="NZ_OU015584.1"/>
</dbReference>
<dbReference type="AlphaFoldDB" id="A0A916NE64"/>
<gene>
    <name evidence="3" type="ORF">CRYO30217_03067</name>
</gene>
<evidence type="ECO:0000313" key="3">
    <source>
        <dbReference type="EMBL" id="CAG5086276.1"/>
    </source>
</evidence>
<dbReference type="InterPro" id="IPR015915">
    <property type="entry name" value="Kelch-typ_b-propeller"/>
</dbReference>
<name>A0A916NE64_9FLAO</name>
<protein>
    <recommendedName>
        <fullName evidence="2">Secretion system C-terminal sorting domain-containing protein</fullName>
    </recommendedName>
</protein>
<dbReference type="Gene3D" id="2.120.10.80">
    <property type="entry name" value="Kelch-type beta propeller"/>
    <property type="match status" value="1"/>
</dbReference>
<keyword evidence="4" id="KW-1185">Reference proteome</keyword>
<evidence type="ECO:0000313" key="4">
    <source>
        <dbReference type="Proteomes" id="UP000683507"/>
    </source>
</evidence>